<evidence type="ECO:0000313" key="8">
    <source>
        <dbReference type="Proteomes" id="UP000181969"/>
    </source>
</evidence>
<dbReference type="SUPFAM" id="SSF46785">
    <property type="entry name" value="Winged helix' DNA-binding domain"/>
    <property type="match status" value="1"/>
</dbReference>
<proteinExistence type="predicted"/>
<keyword evidence="4 7" id="KW-0238">DNA-binding</keyword>
<dbReference type="PANTHER" id="PTHR33164">
    <property type="entry name" value="TRANSCRIPTIONAL REGULATOR, MARR FAMILY"/>
    <property type="match status" value="1"/>
</dbReference>
<dbReference type="GO" id="GO:0003700">
    <property type="term" value="F:DNA-binding transcription factor activity"/>
    <property type="evidence" value="ECO:0007669"/>
    <property type="project" value="InterPro"/>
</dbReference>
<dbReference type="RefSeq" id="WP_074749789.1">
    <property type="nucleotide sequence ID" value="NZ_CP141719.1"/>
</dbReference>
<keyword evidence="2" id="KW-0963">Cytoplasm</keyword>
<evidence type="ECO:0000256" key="4">
    <source>
        <dbReference type="ARBA" id="ARBA00023125"/>
    </source>
</evidence>
<evidence type="ECO:0000256" key="3">
    <source>
        <dbReference type="ARBA" id="ARBA00023015"/>
    </source>
</evidence>
<evidence type="ECO:0000259" key="6">
    <source>
        <dbReference type="PROSITE" id="PS50995"/>
    </source>
</evidence>
<keyword evidence="5" id="KW-0804">Transcription</keyword>
<sequence length="146" mass="16828">MSNSILNKELCFQLYIASKEIIKQYKPYLKKYDLTYTSFIALLALEDDMTVNALGEELYLDSGTLSPLLKKLEQKGYLVRKRSRSDERSVKLFLSEDGKKLKKKLPAISIQVGQELAELSDEINYNSLITQLSQLNNIMKNMKREP</sequence>
<evidence type="ECO:0000256" key="1">
    <source>
        <dbReference type="ARBA" id="ARBA00004496"/>
    </source>
</evidence>
<dbReference type="Proteomes" id="UP000181969">
    <property type="component" value="Unassembled WGS sequence"/>
</dbReference>
<feature type="domain" description="HTH marR-type" evidence="6">
    <location>
        <begin position="7"/>
        <end position="144"/>
    </location>
</feature>
<evidence type="ECO:0000256" key="5">
    <source>
        <dbReference type="ARBA" id="ARBA00023163"/>
    </source>
</evidence>
<evidence type="ECO:0000256" key="2">
    <source>
        <dbReference type="ARBA" id="ARBA00022490"/>
    </source>
</evidence>
<dbReference type="EMBL" id="FOTJ01000001">
    <property type="protein sequence ID" value="SFL05794.1"/>
    <property type="molecule type" value="Genomic_DNA"/>
</dbReference>
<dbReference type="AlphaFoldDB" id="A0A1I4EJ84"/>
<dbReference type="InterPro" id="IPR036388">
    <property type="entry name" value="WH-like_DNA-bd_sf"/>
</dbReference>
<dbReference type="InterPro" id="IPR055166">
    <property type="entry name" value="Transc_reg_Sar_Rot_HTH"/>
</dbReference>
<dbReference type="SMART" id="SM00347">
    <property type="entry name" value="HTH_MARR"/>
    <property type="match status" value="1"/>
</dbReference>
<dbReference type="Gene3D" id="1.10.10.10">
    <property type="entry name" value="Winged helix-like DNA-binding domain superfamily/Winged helix DNA-binding domain"/>
    <property type="match status" value="1"/>
</dbReference>
<dbReference type="InterPro" id="IPR039422">
    <property type="entry name" value="MarR/SlyA-like"/>
</dbReference>
<comment type="subcellular location">
    <subcellularLocation>
        <location evidence="1">Cytoplasm</location>
    </subcellularLocation>
</comment>
<dbReference type="PROSITE" id="PS50995">
    <property type="entry name" value="HTH_MARR_2"/>
    <property type="match status" value="1"/>
</dbReference>
<accession>A0A1I4EJ84</accession>
<dbReference type="InterPro" id="IPR036390">
    <property type="entry name" value="WH_DNA-bd_sf"/>
</dbReference>
<evidence type="ECO:0000313" key="7">
    <source>
        <dbReference type="EMBL" id="SFL05794.1"/>
    </source>
</evidence>
<dbReference type="GO" id="GO:0003677">
    <property type="term" value="F:DNA binding"/>
    <property type="evidence" value="ECO:0007669"/>
    <property type="project" value="UniProtKB-KW"/>
</dbReference>
<keyword evidence="3" id="KW-0805">Transcription regulation</keyword>
<organism evidence="7 8">
    <name type="scientific">Lactococcus garvieae</name>
    <dbReference type="NCBI Taxonomy" id="1363"/>
    <lineage>
        <taxon>Bacteria</taxon>
        <taxon>Bacillati</taxon>
        <taxon>Bacillota</taxon>
        <taxon>Bacilli</taxon>
        <taxon>Lactobacillales</taxon>
        <taxon>Streptococcaceae</taxon>
        <taxon>Lactococcus</taxon>
    </lineage>
</organism>
<protein>
    <submittedName>
        <fullName evidence="7">DNA-binding transcriptional regulator, MarR family</fullName>
    </submittedName>
</protein>
<dbReference type="GO" id="GO:0006950">
    <property type="term" value="P:response to stress"/>
    <property type="evidence" value="ECO:0007669"/>
    <property type="project" value="TreeGrafter"/>
</dbReference>
<reference evidence="7 8" key="1">
    <citation type="submission" date="2016-10" db="EMBL/GenBank/DDBJ databases">
        <authorList>
            <person name="de Groot N.N."/>
        </authorList>
    </citation>
    <scope>NUCLEOTIDE SEQUENCE [LARGE SCALE GENOMIC DNA]</scope>
    <source>
        <strain evidence="7 8">M79</strain>
    </source>
</reference>
<dbReference type="PANTHER" id="PTHR33164:SF5">
    <property type="entry name" value="ORGANIC HYDROPEROXIDE RESISTANCE TRANSCRIPTIONAL REGULATOR"/>
    <property type="match status" value="1"/>
</dbReference>
<dbReference type="OrthoDB" id="9806864at2"/>
<name>A0A1I4EJ84_9LACT</name>
<gene>
    <name evidence="7" type="ORF">SAMN05216438_10125</name>
</gene>
<dbReference type="InterPro" id="IPR000835">
    <property type="entry name" value="HTH_MarR-typ"/>
</dbReference>
<dbReference type="GO" id="GO:0005737">
    <property type="term" value="C:cytoplasm"/>
    <property type="evidence" value="ECO:0007669"/>
    <property type="project" value="UniProtKB-SubCell"/>
</dbReference>
<dbReference type="PRINTS" id="PR00598">
    <property type="entry name" value="HTHMARR"/>
</dbReference>
<dbReference type="Pfam" id="PF22381">
    <property type="entry name" value="Staph_reg_Sar_Rot"/>
    <property type="match status" value="1"/>
</dbReference>